<feature type="transmembrane region" description="Helical" evidence="1">
    <location>
        <begin position="69"/>
        <end position="88"/>
    </location>
</feature>
<evidence type="ECO:0000313" key="3">
    <source>
        <dbReference type="Proteomes" id="UP000734218"/>
    </source>
</evidence>
<proteinExistence type="predicted"/>
<name>A0ABX0XID5_9SPHN</name>
<gene>
    <name evidence="2" type="ORF">GGR88_000563</name>
</gene>
<keyword evidence="1" id="KW-1133">Transmembrane helix</keyword>
<evidence type="ECO:0008006" key="4">
    <source>
        <dbReference type="Google" id="ProtNLM"/>
    </source>
</evidence>
<evidence type="ECO:0000256" key="1">
    <source>
        <dbReference type="SAM" id="Phobius"/>
    </source>
</evidence>
<dbReference type="EMBL" id="JAATJE010000001">
    <property type="protein sequence ID" value="NJC33089.1"/>
    <property type="molecule type" value="Genomic_DNA"/>
</dbReference>
<feature type="transmembrane region" description="Helical" evidence="1">
    <location>
        <begin position="43"/>
        <end position="63"/>
    </location>
</feature>
<evidence type="ECO:0000313" key="2">
    <source>
        <dbReference type="EMBL" id="NJC33089.1"/>
    </source>
</evidence>
<reference evidence="2 3" key="1">
    <citation type="submission" date="2020-03" db="EMBL/GenBank/DDBJ databases">
        <title>Genomic Encyclopedia of Type Strains, Phase IV (KMG-IV): sequencing the most valuable type-strain genomes for metagenomic binning, comparative biology and taxonomic classification.</title>
        <authorList>
            <person name="Goeker M."/>
        </authorList>
    </citation>
    <scope>NUCLEOTIDE SEQUENCE [LARGE SCALE GENOMIC DNA]</scope>
    <source>
        <strain evidence="2 3">DSM 27651</strain>
    </source>
</reference>
<sequence>MLRKPRGGCTMDETMLESVKWFASISGMIAAFMVSFDGGRRLTGWGFVLFVGSSIAWITAGLLDSEGALASQNIVLFGINIFGVYRYLIRKRAPATT</sequence>
<dbReference type="RefSeq" id="WP_342449701.1">
    <property type="nucleotide sequence ID" value="NZ_JAATJE010000001.1"/>
</dbReference>
<protein>
    <recommendedName>
        <fullName evidence="4">PRC-barrel protein</fullName>
    </recommendedName>
</protein>
<keyword evidence="1" id="KW-0812">Transmembrane</keyword>
<dbReference type="Proteomes" id="UP000734218">
    <property type="component" value="Unassembled WGS sequence"/>
</dbReference>
<organism evidence="2 3">
    <name type="scientific">Sphingomonas jejuensis</name>
    <dbReference type="NCBI Taxonomy" id="904715"/>
    <lineage>
        <taxon>Bacteria</taxon>
        <taxon>Pseudomonadati</taxon>
        <taxon>Pseudomonadota</taxon>
        <taxon>Alphaproteobacteria</taxon>
        <taxon>Sphingomonadales</taxon>
        <taxon>Sphingomonadaceae</taxon>
        <taxon>Sphingomonas</taxon>
    </lineage>
</organism>
<comment type="caution">
    <text evidence="2">The sequence shown here is derived from an EMBL/GenBank/DDBJ whole genome shotgun (WGS) entry which is preliminary data.</text>
</comment>
<keyword evidence="3" id="KW-1185">Reference proteome</keyword>
<keyword evidence="1" id="KW-0472">Membrane</keyword>
<accession>A0ABX0XID5</accession>